<comment type="subcellular location">
    <subcellularLocation>
        <location evidence="1">Membrane</location>
        <topology evidence="1">Multi-pass membrane protein</topology>
    </subcellularLocation>
</comment>
<feature type="transmembrane region" description="Helical" evidence="10">
    <location>
        <begin position="227"/>
        <end position="247"/>
    </location>
</feature>
<keyword evidence="3" id="KW-0813">Transport</keyword>
<protein>
    <submittedName>
        <fullName evidence="12">P-loop containing nucleoside triphosphate hydrolase protein</fullName>
    </submittedName>
</protein>
<dbReference type="FunFam" id="3.40.50.300:FF:001345">
    <property type="entry name" value="Related to ABC transporter"/>
    <property type="match status" value="1"/>
</dbReference>
<keyword evidence="13" id="KW-1185">Reference proteome</keyword>
<dbReference type="InterPro" id="IPR017871">
    <property type="entry name" value="ABC_transporter-like_CS"/>
</dbReference>
<evidence type="ECO:0000256" key="6">
    <source>
        <dbReference type="ARBA" id="ARBA00022741"/>
    </source>
</evidence>
<dbReference type="RefSeq" id="XP_062692945.1">
    <property type="nucleotide sequence ID" value="XM_062832394.1"/>
</dbReference>
<keyword evidence="12" id="KW-0378">Hydrolase</keyword>
<feature type="domain" description="ABC transporter" evidence="11">
    <location>
        <begin position="461"/>
        <end position="696"/>
    </location>
</feature>
<evidence type="ECO:0000313" key="12">
    <source>
        <dbReference type="EMBL" id="KAK3492487.1"/>
    </source>
</evidence>
<sequence>MAIISQTWTLTRKNLLIVLNRHTNATIIRAFVLPVLVVAFLSFAKNLFVPYAVFGISKVHPVRSLSDGLQASSGTGRNTVAFVNNGLRGGEIDRVIQELATVVRDAGKNASIAESEQDLIWTCRASLRGVTPCYGAVVFYSSPDEGPGGIWNYTLRADSALGTGKINVDKDDNDAQVYMLPLQHAVDAAITRNGQQKLPERQDEYPFTSLTKEERADRVRQLYQKTIYNVLGVTFLISVIGVCYHLVGFMASERETGMSTLVEAMMFTKRTWEGQAARLLSYHLGFTLLYLPGYIVSSIIMWAAVFRTSSVGILIIYHILAGLSLASFSILGAAFFKKAQLSGISIVILYILLGVIAQIITAPKTATVVVLSLLFMPCNYTYFIAYLARFEAKDMATNLGKSAPDSPSQVAGIVFWMFLIVQIFAYPILGAIIERYLHGTTSSTRNIAYGENSELGPDNAVQLDGFTKIYKPGPFRNMFSFLSKPREPVIAVNGLTLTARRGQILVLLGANGSGKSTTLDIIAGINKLSSGSITVDGTGGLGIVPQKNVLWDELTVEEHLCIFNRLKSPNQLATKEEILELISGVDLAQKVDARSGTLSGGQKRKLQLGMMLTGGSAVCCIDEVSSGIDPLSRRKIWDILLAERGRRTMILTTHFLDEADLLADHIAIMSKGTLRAEGSSVELKNRMGGYRIHLNNAKYISKSPNVSGVQKKVSPEEITYIASTSAAAAQVIKELAIAGISDYRFSGPTIEDVFLQLAEEVRAEDGARLDQFQSTAAVLGAQRSTEKQSSSEMVNDAPVDDTTKPGLNLLSGQRIGYFKQGVVLFRKRMTILKRNWFPTLAAFAIPIIAAGLVTLFVMGKDPVGCSPADQSSRRVATNLFASDFDLFMIAGPSDKFSANNLARLFAPIYMATQDNATSSGNSSGIGMNPLDLFKNITLVDTVDEFNSAVVQYRKNITPAAVWLGDDNSVPIMTYRSDSVEMFTAWFGQWITDMMLSNTTIASQFVNFDIPFAPDTGKSLQMLVYMSLALCAYPGFFALYPNVERRSFVRGLQYSNGVRPLPLWLAYTTFDFLIVLIASAIMTALLAGLASVWHHVGYLFIIFVLYSLASILLAYVISLWSNNQLSAYAFTAGGQVVMFLIYLIAYMCTITYGPVDRVDDMLVVVHFVVAIFAPIGSLTRALFIALNLFSTACDGDKLASYPGGILQYGGPILYLILQSIILFILLVWVDAGNPGSTLKQLFKRKPRSAPPTVAQEADGISDEEVAHELVRVKSTATGSGVAGTKNTDGLQVVNLTKTFGRNTAVDNVTFGIPHGQVFALLGPNGAGKSTTISIIRGDVKPDYNSGGDVFVEQSSVARSLAAARSHLGVCPQFDAVDTMTVLEHLRFYARVRGIPASGIEYNVEQVIRAVGLTQFRDRMARALSGGNKRKLSLGIALMGNPTVVLLDEPSSGLDAAAKRIMWRTLAETVPGRSILLTTHSMEEADALAGRAGILAKRMLAMGSVDSLRKRFGDTLHVHLVCRGAPRTSDAQIAHIHAWVESTFGSAAAMEGKTYHGQMRFSVPAAVVLSLTTGITDQRADKGMTAEDIRETETQQSTTSAIGKLVVLLEEQREELGVEHFSVSPTTLDQVFLEVVGRHNVREEGYAAPEEGKKRGLKRWFKRS</sequence>
<dbReference type="Pfam" id="PF00005">
    <property type="entry name" value="ABC_tran"/>
    <property type="match status" value="2"/>
</dbReference>
<feature type="transmembrane region" description="Helical" evidence="10">
    <location>
        <begin position="342"/>
        <end position="361"/>
    </location>
</feature>
<feature type="transmembrane region" description="Helical" evidence="10">
    <location>
        <begin position="1126"/>
        <end position="1151"/>
    </location>
</feature>
<dbReference type="GO" id="GO:0140359">
    <property type="term" value="F:ABC-type transporter activity"/>
    <property type="evidence" value="ECO:0007669"/>
    <property type="project" value="InterPro"/>
</dbReference>
<evidence type="ECO:0000256" key="3">
    <source>
        <dbReference type="ARBA" id="ARBA00022448"/>
    </source>
</evidence>
<name>A0AAJ0I7P3_9PEZI</name>
<dbReference type="FunFam" id="3.40.50.300:FF:001344">
    <property type="entry name" value="Related to ABC transporter"/>
    <property type="match status" value="1"/>
</dbReference>
<feature type="transmembrane region" description="Helical" evidence="10">
    <location>
        <begin position="27"/>
        <end position="48"/>
    </location>
</feature>
<dbReference type="Pfam" id="PF12698">
    <property type="entry name" value="ABC2_membrane_3"/>
    <property type="match status" value="1"/>
</dbReference>
<dbReference type="InterPro" id="IPR013525">
    <property type="entry name" value="ABC2_TM"/>
</dbReference>
<dbReference type="InterPro" id="IPR003439">
    <property type="entry name" value="ABC_transporter-like_ATP-bd"/>
</dbReference>
<feature type="transmembrane region" description="Helical" evidence="10">
    <location>
        <begin position="1095"/>
        <end position="1119"/>
    </location>
</feature>
<dbReference type="Gene3D" id="3.40.50.300">
    <property type="entry name" value="P-loop containing nucleotide triphosphate hydrolases"/>
    <property type="match status" value="2"/>
</dbReference>
<dbReference type="PANTHER" id="PTHR19229">
    <property type="entry name" value="ATP-BINDING CASSETTE TRANSPORTER SUBFAMILY A ABCA"/>
    <property type="match status" value="1"/>
</dbReference>
<reference evidence="12 13" key="1">
    <citation type="journal article" date="2023" name="Mol. Phylogenet. Evol.">
        <title>Genome-scale phylogeny and comparative genomics of the fungal order Sordariales.</title>
        <authorList>
            <person name="Hensen N."/>
            <person name="Bonometti L."/>
            <person name="Westerberg I."/>
            <person name="Brannstrom I.O."/>
            <person name="Guillou S."/>
            <person name="Cros-Aarteil S."/>
            <person name="Calhoun S."/>
            <person name="Haridas S."/>
            <person name="Kuo A."/>
            <person name="Mondo S."/>
            <person name="Pangilinan J."/>
            <person name="Riley R."/>
            <person name="LaButti K."/>
            <person name="Andreopoulos B."/>
            <person name="Lipzen A."/>
            <person name="Chen C."/>
            <person name="Yan M."/>
            <person name="Daum C."/>
            <person name="Ng V."/>
            <person name="Clum A."/>
            <person name="Steindorff A."/>
            <person name="Ohm R.A."/>
            <person name="Martin F."/>
            <person name="Silar P."/>
            <person name="Natvig D.O."/>
            <person name="Lalanne C."/>
            <person name="Gautier V."/>
            <person name="Ament-Velasquez S.L."/>
            <person name="Kruys A."/>
            <person name="Hutchinson M.I."/>
            <person name="Powell A.J."/>
            <person name="Barry K."/>
            <person name="Miller A.N."/>
            <person name="Grigoriev I.V."/>
            <person name="Debuchy R."/>
            <person name="Gladieux P."/>
            <person name="Hiltunen Thoren M."/>
            <person name="Johannesson H."/>
        </authorList>
    </citation>
    <scope>NUCLEOTIDE SEQUENCE [LARGE SCALE GENOMIC DNA]</scope>
    <source>
        <strain evidence="12 13">FGSC 10403</strain>
    </source>
</reference>
<evidence type="ECO:0000256" key="7">
    <source>
        <dbReference type="ARBA" id="ARBA00022840"/>
    </source>
</evidence>
<dbReference type="PANTHER" id="PTHR19229:SF36">
    <property type="entry name" value="ATP-BINDING CASSETTE SUB-FAMILY A MEMBER 2"/>
    <property type="match status" value="1"/>
</dbReference>
<keyword evidence="5" id="KW-0677">Repeat</keyword>
<evidence type="ECO:0000256" key="10">
    <source>
        <dbReference type="SAM" id="Phobius"/>
    </source>
</evidence>
<evidence type="ECO:0000256" key="9">
    <source>
        <dbReference type="ARBA" id="ARBA00023136"/>
    </source>
</evidence>
<dbReference type="Proteomes" id="UP001285908">
    <property type="component" value="Unassembled WGS sequence"/>
</dbReference>
<dbReference type="EMBL" id="JAULSX010000004">
    <property type="protein sequence ID" value="KAK3492487.1"/>
    <property type="molecule type" value="Genomic_DNA"/>
</dbReference>
<dbReference type="PROSITE" id="PS50893">
    <property type="entry name" value="ABC_TRANSPORTER_2"/>
    <property type="match status" value="2"/>
</dbReference>
<feature type="transmembrane region" description="Helical" evidence="10">
    <location>
        <begin position="368"/>
        <end position="388"/>
    </location>
</feature>
<feature type="transmembrane region" description="Helical" evidence="10">
    <location>
        <begin position="1063"/>
        <end position="1089"/>
    </location>
</feature>
<dbReference type="GO" id="GO:0005524">
    <property type="term" value="F:ATP binding"/>
    <property type="evidence" value="ECO:0007669"/>
    <property type="project" value="UniProtKB-KW"/>
</dbReference>
<accession>A0AAJ0I7P3</accession>
<dbReference type="GO" id="GO:0016887">
    <property type="term" value="F:ATP hydrolysis activity"/>
    <property type="evidence" value="ECO:0007669"/>
    <property type="project" value="InterPro"/>
</dbReference>
<feature type="transmembrane region" description="Helical" evidence="10">
    <location>
        <begin position="836"/>
        <end position="858"/>
    </location>
</feature>
<evidence type="ECO:0000256" key="4">
    <source>
        <dbReference type="ARBA" id="ARBA00022692"/>
    </source>
</evidence>
<dbReference type="GO" id="GO:0005319">
    <property type="term" value="F:lipid transporter activity"/>
    <property type="evidence" value="ECO:0007669"/>
    <property type="project" value="TreeGrafter"/>
</dbReference>
<feature type="transmembrane region" description="Helical" evidence="10">
    <location>
        <begin position="408"/>
        <end position="429"/>
    </location>
</feature>
<feature type="transmembrane region" description="Helical" evidence="10">
    <location>
        <begin position="1021"/>
        <end position="1042"/>
    </location>
</feature>
<proteinExistence type="inferred from homology"/>
<keyword evidence="6" id="KW-0547">Nucleotide-binding</keyword>
<keyword evidence="7" id="KW-0067">ATP-binding</keyword>
<evidence type="ECO:0000313" key="13">
    <source>
        <dbReference type="Proteomes" id="UP001285908"/>
    </source>
</evidence>
<feature type="transmembrane region" description="Helical" evidence="10">
    <location>
        <begin position="1209"/>
        <end position="1228"/>
    </location>
</feature>
<gene>
    <name evidence="12" type="ORF">B0T23DRAFT_143262</name>
</gene>
<evidence type="ECO:0000256" key="2">
    <source>
        <dbReference type="ARBA" id="ARBA00008869"/>
    </source>
</evidence>
<comment type="similarity">
    <text evidence="2">Belongs to the ABC transporter superfamily. ABCA family.</text>
</comment>
<keyword evidence="4 10" id="KW-0812">Transmembrane</keyword>
<dbReference type="InterPro" id="IPR003593">
    <property type="entry name" value="AAA+_ATPase"/>
</dbReference>
<dbReference type="GeneID" id="87870016"/>
<evidence type="ECO:0000256" key="5">
    <source>
        <dbReference type="ARBA" id="ARBA00022737"/>
    </source>
</evidence>
<comment type="caution">
    <text evidence="12">The sequence shown here is derived from an EMBL/GenBank/DDBJ whole genome shotgun (WGS) entry which is preliminary data.</text>
</comment>
<dbReference type="InterPro" id="IPR027417">
    <property type="entry name" value="P-loop_NTPase"/>
</dbReference>
<keyword evidence="9 10" id="KW-0472">Membrane</keyword>
<feature type="domain" description="ABC transporter" evidence="11">
    <location>
        <begin position="1289"/>
        <end position="1519"/>
    </location>
</feature>
<evidence type="ECO:0000259" key="11">
    <source>
        <dbReference type="PROSITE" id="PS50893"/>
    </source>
</evidence>
<dbReference type="SUPFAM" id="SSF52540">
    <property type="entry name" value="P-loop containing nucleoside triphosphate hydrolases"/>
    <property type="match status" value="2"/>
</dbReference>
<dbReference type="InterPro" id="IPR026082">
    <property type="entry name" value="ABCA"/>
</dbReference>
<evidence type="ECO:0000256" key="1">
    <source>
        <dbReference type="ARBA" id="ARBA00004141"/>
    </source>
</evidence>
<evidence type="ECO:0000256" key="8">
    <source>
        <dbReference type="ARBA" id="ARBA00022989"/>
    </source>
</evidence>
<dbReference type="GO" id="GO:0016020">
    <property type="term" value="C:membrane"/>
    <property type="evidence" value="ECO:0007669"/>
    <property type="project" value="UniProtKB-SubCell"/>
</dbReference>
<feature type="transmembrane region" description="Helical" evidence="10">
    <location>
        <begin position="1163"/>
        <end position="1188"/>
    </location>
</feature>
<keyword evidence="8 10" id="KW-1133">Transmembrane helix</keyword>
<feature type="transmembrane region" description="Helical" evidence="10">
    <location>
        <begin position="313"/>
        <end position="336"/>
    </location>
</feature>
<organism evidence="12 13">
    <name type="scientific">Neurospora hispaniola</name>
    <dbReference type="NCBI Taxonomy" id="588809"/>
    <lineage>
        <taxon>Eukaryota</taxon>
        <taxon>Fungi</taxon>
        <taxon>Dikarya</taxon>
        <taxon>Ascomycota</taxon>
        <taxon>Pezizomycotina</taxon>
        <taxon>Sordariomycetes</taxon>
        <taxon>Sordariomycetidae</taxon>
        <taxon>Sordariales</taxon>
        <taxon>Sordariaceae</taxon>
        <taxon>Neurospora</taxon>
    </lineage>
</organism>
<dbReference type="PROSITE" id="PS00211">
    <property type="entry name" value="ABC_TRANSPORTER_1"/>
    <property type="match status" value="2"/>
</dbReference>
<feature type="transmembrane region" description="Helical" evidence="10">
    <location>
        <begin position="288"/>
        <end position="306"/>
    </location>
</feature>
<dbReference type="SMART" id="SM00382">
    <property type="entry name" value="AAA"/>
    <property type="match status" value="2"/>
</dbReference>
<dbReference type="CDD" id="cd03263">
    <property type="entry name" value="ABC_subfamily_A"/>
    <property type="match status" value="2"/>
</dbReference>